<organism evidence="2">
    <name type="scientific">Arundo donax</name>
    <name type="common">Giant reed</name>
    <name type="synonym">Donax arundinaceus</name>
    <dbReference type="NCBI Taxonomy" id="35708"/>
    <lineage>
        <taxon>Eukaryota</taxon>
        <taxon>Viridiplantae</taxon>
        <taxon>Streptophyta</taxon>
        <taxon>Embryophyta</taxon>
        <taxon>Tracheophyta</taxon>
        <taxon>Spermatophyta</taxon>
        <taxon>Magnoliopsida</taxon>
        <taxon>Liliopsida</taxon>
        <taxon>Poales</taxon>
        <taxon>Poaceae</taxon>
        <taxon>PACMAD clade</taxon>
        <taxon>Arundinoideae</taxon>
        <taxon>Arundineae</taxon>
        <taxon>Arundo</taxon>
    </lineage>
</organism>
<dbReference type="AlphaFoldDB" id="A0A0A8Y285"/>
<name>A0A0A8Y285_ARUDO</name>
<reference evidence="2" key="2">
    <citation type="journal article" date="2015" name="Data Brief">
        <title>Shoot transcriptome of the giant reed, Arundo donax.</title>
        <authorList>
            <person name="Barrero R.A."/>
            <person name="Guerrero F.D."/>
            <person name="Moolhuijzen P."/>
            <person name="Goolsby J.A."/>
            <person name="Tidwell J."/>
            <person name="Bellgard S.E."/>
            <person name="Bellgard M.I."/>
        </authorList>
    </citation>
    <scope>NUCLEOTIDE SEQUENCE</scope>
    <source>
        <tissue evidence="2">Shoot tissue taken approximately 20 cm above the soil surface</tissue>
    </source>
</reference>
<dbReference type="EMBL" id="GBRH01278612">
    <property type="protein sequence ID" value="JAD19283.1"/>
    <property type="molecule type" value="Transcribed_RNA"/>
</dbReference>
<proteinExistence type="predicted"/>
<sequence>MEYCLQFHALFSGLMTLITSFAPCLPQYYLSVYFNTKDPSFTIWW</sequence>
<accession>A0A0A8Y285</accession>
<evidence type="ECO:0000256" key="1">
    <source>
        <dbReference type="SAM" id="Phobius"/>
    </source>
</evidence>
<feature type="transmembrane region" description="Helical" evidence="1">
    <location>
        <begin position="7"/>
        <end position="29"/>
    </location>
</feature>
<protein>
    <submittedName>
        <fullName evidence="2">Uncharacterized protein</fullName>
    </submittedName>
</protein>
<reference evidence="2" key="1">
    <citation type="submission" date="2014-09" db="EMBL/GenBank/DDBJ databases">
        <authorList>
            <person name="Magalhaes I.L.F."/>
            <person name="Oliveira U."/>
            <person name="Santos F.R."/>
            <person name="Vidigal T.H.D.A."/>
            <person name="Brescovit A.D."/>
            <person name="Santos A.J."/>
        </authorList>
    </citation>
    <scope>NUCLEOTIDE SEQUENCE</scope>
    <source>
        <tissue evidence="2">Shoot tissue taken approximately 20 cm above the soil surface</tissue>
    </source>
</reference>
<evidence type="ECO:0000313" key="2">
    <source>
        <dbReference type="EMBL" id="JAD19283.1"/>
    </source>
</evidence>
<keyword evidence="1" id="KW-0812">Transmembrane</keyword>
<keyword evidence="1" id="KW-1133">Transmembrane helix</keyword>
<keyword evidence="1" id="KW-0472">Membrane</keyword>